<dbReference type="GeneID" id="66066534"/>
<dbReference type="HOGENOM" id="CLU_024451_0_0_1"/>
<evidence type="ECO:0000256" key="1">
    <source>
        <dbReference type="SAM" id="MobiDB-lite"/>
    </source>
</evidence>
<dbReference type="EMBL" id="CP072756">
    <property type="protein sequence ID" value="QUC21514.1"/>
    <property type="molecule type" value="Genomic_DNA"/>
</dbReference>
<reference evidence="4" key="1">
    <citation type="journal article" date="2016" name="Genome Announc.">
        <title>Genome Sequence of Ustilaginoidea virens IPU010, a Rice Pathogenic Fungus Causing False Smut.</title>
        <authorList>
            <person name="Kumagai T."/>
            <person name="Ishii T."/>
            <person name="Terai G."/>
            <person name="Umemura M."/>
            <person name="Machida M."/>
            <person name="Asai K."/>
        </authorList>
    </citation>
    <scope>NUCLEOTIDE SEQUENCE [LARGE SCALE GENOMIC DNA]</scope>
    <source>
        <strain evidence="4">IPU010</strain>
    </source>
</reference>
<dbReference type="Pfam" id="PF12828">
    <property type="entry name" value="PXB"/>
    <property type="match status" value="1"/>
</dbReference>
<feature type="domain" description="PX-associated" evidence="3">
    <location>
        <begin position="19"/>
        <end position="220"/>
    </location>
</feature>
<dbReference type="InterPro" id="IPR024554">
    <property type="entry name" value="LEC1-like_C"/>
</dbReference>
<dbReference type="Proteomes" id="UP000054053">
    <property type="component" value="Unassembled WGS sequence"/>
</dbReference>
<sequence>MTNEEEPASPSASAPASASALSQNQIAAIFDVLVHHETYAEITSFTGPDAISSYGFPFKTTKKIKSTKKTATLPTTPSTTAPSTPRARTPVSFFTSSSDVARQPSAAVVRAQHADGPEEGQGEGEGEGEDLDEGRRKGGDGDDNSQMASAAPILQLLLARVVLPLPGVSSLPRDFWSVRIQNLLARLGEADLSESYDKGALGTRKVLATGASALIEMIGRGLLGGVDKTDSSAATKSSYNLADADDLEAAWGEVMQGLVYGDLVNQLFRHFVESDDLEKLSPTVEASARHNIFHIATLVHQIFVLSPEGQYLLKLMDNVHSLVPYKMMKQTLRIGNPAIMIRGMMRILLAKLSVTSVTNWLGLTQNADDGMNLLQRIISLVLSWDAGEFRKVAERVERAKDGPSDGMLRTIRCHVEGARSEHEAARLASKENSQSIITSIFNASSPALNEGLTESQHQQCLEYYSALLSVRDRDRIALAICREPPDMFTQAIKDAVDAYEPIIRAIHSNIDLGEHFEAVQGFIDEFIGISKPKRGPPASGSGPGPGSPGERAASVEDYVQLLERNRGLLYRWIHALASQCPGLWEELRIWSNSVVVKFRKRRLDEAAPVSSGADKTMPAILTRLVDGLDAKTQTSVLEAADAHAAYLATLSSDSHARMRCLAAVSPGLPPGTTSAGGPGVYLSRWQALLDETPITPSKPRGPPRCGKDVKHTTAQGKTGVGGGKLEAEGAAPTTEVAAPNVMVIVDALGGAFRREIQELARLI</sequence>
<dbReference type="RefSeq" id="XP_042999187.1">
    <property type="nucleotide sequence ID" value="XM_043143254.1"/>
</dbReference>
<feature type="compositionally biased region" description="Low complexity" evidence="1">
    <location>
        <begin position="69"/>
        <end position="90"/>
    </location>
</feature>
<evidence type="ECO:0000313" key="5">
    <source>
        <dbReference type="EMBL" id="QUC21514.1"/>
    </source>
</evidence>
<feature type="region of interest" description="Disordered" evidence="1">
    <location>
        <begin position="533"/>
        <end position="552"/>
    </location>
</feature>
<dbReference type="InterPro" id="IPR024555">
    <property type="entry name" value="PX-associated"/>
</dbReference>
<organism evidence="4 7">
    <name type="scientific">Ustilaginoidea virens</name>
    <name type="common">Rice false smut fungus</name>
    <name type="synonym">Villosiclava virens</name>
    <dbReference type="NCBI Taxonomy" id="1159556"/>
    <lineage>
        <taxon>Eukaryota</taxon>
        <taxon>Fungi</taxon>
        <taxon>Dikarya</taxon>
        <taxon>Ascomycota</taxon>
        <taxon>Pezizomycotina</taxon>
        <taxon>Sordariomycetes</taxon>
        <taxon>Hypocreomycetidae</taxon>
        <taxon>Hypocreales</taxon>
        <taxon>Clavicipitaceae</taxon>
        <taxon>Ustilaginoidea</taxon>
    </lineage>
</organism>
<dbReference type="Proteomes" id="UP000027002">
    <property type="component" value="Chromosome 4"/>
</dbReference>
<feature type="domain" description="PX" evidence="2">
    <location>
        <begin position="265"/>
        <end position="466"/>
    </location>
</feature>
<dbReference type="STRING" id="1159556.A0A063CA19"/>
<dbReference type="InterPro" id="IPR047168">
    <property type="entry name" value="LEC1-like"/>
</dbReference>
<dbReference type="PANTHER" id="PTHR47185">
    <property type="entry name" value="PX DOMAIN-CONTAINING PROTEIN YPR097W"/>
    <property type="match status" value="1"/>
</dbReference>
<evidence type="ECO:0000259" key="2">
    <source>
        <dbReference type="Pfam" id="PF12825"/>
    </source>
</evidence>
<dbReference type="PANTHER" id="PTHR47185:SF2">
    <property type="entry name" value="FUNGAL PROTEIN"/>
    <property type="match status" value="1"/>
</dbReference>
<keyword evidence="6" id="KW-1185">Reference proteome</keyword>
<name>A0A063CA19_USTVR</name>
<evidence type="ECO:0000259" key="3">
    <source>
        <dbReference type="Pfam" id="PF12828"/>
    </source>
</evidence>
<accession>A0A063CA19</accession>
<evidence type="ECO:0000313" key="7">
    <source>
        <dbReference type="Proteomes" id="UP000054053"/>
    </source>
</evidence>
<dbReference type="Pfam" id="PF12825">
    <property type="entry name" value="DUF3818"/>
    <property type="match status" value="1"/>
</dbReference>
<dbReference type="KEGG" id="uvi:66066534"/>
<reference evidence="7" key="2">
    <citation type="journal article" date="2016" name="Genome Announc.">
        <title>Genome sequence of Ustilaginoidea virens IPU010, a rice pathogenic fungus causing false smut.</title>
        <authorList>
            <person name="Kumagai T."/>
            <person name="Ishii T."/>
            <person name="Terai G."/>
            <person name="Umemura M."/>
            <person name="Machida M."/>
            <person name="Asai K."/>
        </authorList>
    </citation>
    <scope>NUCLEOTIDE SEQUENCE [LARGE SCALE GENOMIC DNA]</scope>
    <source>
        <strain evidence="7">IPU010</strain>
    </source>
</reference>
<feature type="region of interest" description="Disordered" evidence="1">
    <location>
        <begin position="65"/>
        <end position="146"/>
    </location>
</feature>
<feature type="region of interest" description="Disordered" evidence="1">
    <location>
        <begin position="692"/>
        <end position="725"/>
    </location>
</feature>
<dbReference type="GO" id="GO:0035091">
    <property type="term" value="F:phosphatidylinositol binding"/>
    <property type="evidence" value="ECO:0007669"/>
    <property type="project" value="TreeGrafter"/>
</dbReference>
<dbReference type="EMBL" id="BBTG02000006">
    <property type="protein sequence ID" value="GAO13491.1"/>
    <property type="molecule type" value="Genomic_DNA"/>
</dbReference>
<proteinExistence type="predicted"/>
<dbReference type="AlphaFoldDB" id="A0A063CA19"/>
<protein>
    <submittedName>
        <fullName evidence="4">Uncharacterized protein</fullName>
    </submittedName>
</protein>
<feature type="compositionally biased region" description="Acidic residues" evidence="1">
    <location>
        <begin position="117"/>
        <end position="132"/>
    </location>
</feature>
<reference evidence="5" key="3">
    <citation type="submission" date="2020-03" db="EMBL/GenBank/DDBJ databases">
        <title>A mixture of massive structural variations and highly conserved coding sequences in Ustilaginoidea virens genome.</title>
        <authorList>
            <person name="Zhang K."/>
            <person name="Zhao Z."/>
            <person name="Zhang Z."/>
            <person name="Li Y."/>
            <person name="Hsiang T."/>
            <person name="Sun W."/>
        </authorList>
    </citation>
    <scope>NUCLEOTIDE SEQUENCE</scope>
    <source>
        <strain evidence="5">UV-8b</strain>
    </source>
</reference>
<evidence type="ECO:0000313" key="6">
    <source>
        <dbReference type="Proteomes" id="UP000027002"/>
    </source>
</evidence>
<gene>
    <name evidence="5" type="ORF">UV8b_05757</name>
    <name evidence="4" type="ORF">UVI_02016320</name>
</gene>
<dbReference type="OrthoDB" id="2117459at2759"/>
<evidence type="ECO:0000313" key="4">
    <source>
        <dbReference type="EMBL" id="GAO13491.1"/>
    </source>
</evidence>